<dbReference type="OrthoDB" id="2588098at2759"/>
<dbReference type="AlphaFoldDB" id="A0A6A6IN74"/>
<sequence>MCPPCEPPDHFPRNYCLACPESGQFQFPVPPHVNLLNFFATESAPWLEPASWLWASFARPVAEAQHHQTYHLRYTGNPRGIERLPNELLDQIIDLIAEDKKDVLALGLSSAVIWPAVLHRIHREYAKSTAMWAGKEVAFRGESYFRSWVDEHSPAYHYWPEGAPWSVKIAHATATPVQEWNHALNTAKLWGRCQRIWSAVEQDLSHEYMYPQDRVWVLRNLTTQEYIRSDKLRPTEKEDPKLKTQIPSRSGLAKLTGLFKRGAASALKKQKGHQLPDVVYDTSPLTFAQIFVVLTCQSNDLPWSEVPLHFQEGRWAGHRFDIVTLDAHLKETNAYEWADVSELAVDDVSNLRYWVRRLEGGFKGHYHPRHLWLRITEERQRYHSWEGTDVRKSEQSDDDRLHTKPVQRGVLVRIHQKGRSSHALISKRRKGQA</sequence>
<dbReference type="Proteomes" id="UP000800094">
    <property type="component" value="Unassembled WGS sequence"/>
</dbReference>
<dbReference type="GeneID" id="54574436"/>
<organism evidence="1 2">
    <name type="scientific">Trematosphaeria pertusa</name>
    <dbReference type="NCBI Taxonomy" id="390896"/>
    <lineage>
        <taxon>Eukaryota</taxon>
        <taxon>Fungi</taxon>
        <taxon>Dikarya</taxon>
        <taxon>Ascomycota</taxon>
        <taxon>Pezizomycotina</taxon>
        <taxon>Dothideomycetes</taxon>
        <taxon>Pleosporomycetidae</taxon>
        <taxon>Pleosporales</taxon>
        <taxon>Massarineae</taxon>
        <taxon>Trematosphaeriaceae</taxon>
        <taxon>Trematosphaeria</taxon>
    </lineage>
</organism>
<dbReference type="RefSeq" id="XP_033687019.1">
    <property type="nucleotide sequence ID" value="XM_033821106.1"/>
</dbReference>
<accession>A0A6A6IN74</accession>
<proteinExistence type="predicted"/>
<name>A0A6A6IN74_9PLEO</name>
<evidence type="ECO:0000313" key="1">
    <source>
        <dbReference type="EMBL" id="KAF2252015.1"/>
    </source>
</evidence>
<evidence type="ECO:0000313" key="2">
    <source>
        <dbReference type="Proteomes" id="UP000800094"/>
    </source>
</evidence>
<dbReference type="EMBL" id="ML987192">
    <property type="protein sequence ID" value="KAF2252015.1"/>
    <property type="molecule type" value="Genomic_DNA"/>
</dbReference>
<keyword evidence="2" id="KW-1185">Reference proteome</keyword>
<gene>
    <name evidence="1" type="ORF">BU26DRAFT_248674</name>
</gene>
<reference evidence="1" key="1">
    <citation type="journal article" date="2020" name="Stud. Mycol.">
        <title>101 Dothideomycetes genomes: a test case for predicting lifestyles and emergence of pathogens.</title>
        <authorList>
            <person name="Haridas S."/>
            <person name="Albert R."/>
            <person name="Binder M."/>
            <person name="Bloem J."/>
            <person name="Labutti K."/>
            <person name="Salamov A."/>
            <person name="Andreopoulos B."/>
            <person name="Baker S."/>
            <person name="Barry K."/>
            <person name="Bills G."/>
            <person name="Bluhm B."/>
            <person name="Cannon C."/>
            <person name="Castanera R."/>
            <person name="Culley D."/>
            <person name="Daum C."/>
            <person name="Ezra D."/>
            <person name="Gonzalez J."/>
            <person name="Henrissat B."/>
            <person name="Kuo A."/>
            <person name="Liang C."/>
            <person name="Lipzen A."/>
            <person name="Lutzoni F."/>
            <person name="Magnuson J."/>
            <person name="Mondo S."/>
            <person name="Nolan M."/>
            <person name="Ohm R."/>
            <person name="Pangilinan J."/>
            <person name="Park H.-J."/>
            <person name="Ramirez L."/>
            <person name="Alfaro M."/>
            <person name="Sun H."/>
            <person name="Tritt A."/>
            <person name="Yoshinaga Y."/>
            <person name="Zwiers L.-H."/>
            <person name="Turgeon B."/>
            <person name="Goodwin S."/>
            <person name="Spatafora J."/>
            <person name="Crous P."/>
            <person name="Grigoriev I."/>
        </authorList>
    </citation>
    <scope>NUCLEOTIDE SEQUENCE</scope>
    <source>
        <strain evidence="1">CBS 122368</strain>
    </source>
</reference>
<protein>
    <submittedName>
        <fullName evidence="1">Uncharacterized protein</fullName>
    </submittedName>
</protein>